<sequence length="145" mass="15738">MPIGLLVRPGSVAFVSLSLPSTEKPHASPLASPPSRERKAKIWSALSSLPMEAVAPGGYFAVFRTSCWRRGSRAGIPALRDLSGVRCRKRVLRLRTAATSSDVERVDFSRGSEPVEVIGIGSRKDAVIDFCLNSPSVSASRLRFW</sequence>
<accession>A0A444C246</accession>
<organism evidence="1 2">
    <name type="scientific">Ensete ventricosum</name>
    <name type="common">Abyssinian banana</name>
    <name type="synonym">Musa ensete</name>
    <dbReference type="NCBI Taxonomy" id="4639"/>
    <lineage>
        <taxon>Eukaryota</taxon>
        <taxon>Viridiplantae</taxon>
        <taxon>Streptophyta</taxon>
        <taxon>Embryophyta</taxon>
        <taxon>Tracheophyta</taxon>
        <taxon>Spermatophyta</taxon>
        <taxon>Magnoliopsida</taxon>
        <taxon>Liliopsida</taxon>
        <taxon>Zingiberales</taxon>
        <taxon>Musaceae</taxon>
        <taxon>Ensete</taxon>
    </lineage>
</organism>
<dbReference type="EMBL" id="AMZH03008772">
    <property type="protein sequence ID" value="RRT58260.1"/>
    <property type="molecule type" value="Genomic_DNA"/>
</dbReference>
<dbReference type="Proteomes" id="UP000287651">
    <property type="component" value="Unassembled WGS sequence"/>
</dbReference>
<gene>
    <name evidence="1" type="ORF">B296_00037622</name>
</gene>
<evidence type="ECO:0000313" key="2">
    <source>
        <dbReference type="Proteomes" id="UP000287651"/>
    </source>
</evidence>
<comment type="caution">
    <text evidence="1">The sequence shown here is derived from an EMBL/GenBank/DDBJ whole genome shotgun (WGS) entry which is preliminary data.</text>
</comment>
<protein>
    <submittedName>
        <fullName evidence="1">Uncharacterized protein</fullName>
    </submittedName>
</protein>
<reference evidence="1 2" key="1">
    <citation type="journal article" date="2014" name="Agronomy (Basel)">
        <title>A Draft Genome Sequence for Ensete ventricosum, the Drought-Tolerant Tree Against Hunger.</title>
        <authorList>
            <person name="Harrison J."/>
            <person name="Moore K.A."/>
            <person name="Paszkiewicz K."/>
            <person name="Jones T."/>
            <person name="Grant M."/>
            <person name="Ambacheew D."/>
            <person name="Muzemil S."/>
            <person name="Studholme D.J."/>
        </authorList>
    </citation>
    <scope>NUCLEOTIDE SEQUENCE [LARGE SCALE GENOMIC DNA]</scope>
</reference>
<evidence type="ECO:0000313" key="1">
    <source>
        <dbReference type="EMBL" id="RRT58260.1"/>
    </source>
</evidence>
<proteinExistence type="predicted"/>
<name>A0A444C246_ENSVE</name>
<dbReference type="AlphaFoldDB" id="A0A444C246"/>